<keyword evidence="7" id="KW-0802">TPR repeat</keyword>
<feature type="transmembrane region" description="Helical" evidence="8">
    <location>
        <begin position="370"/>
        <end position="388"/>
    </location>
</feature>
<keyword evidence="5 8" id="KW-1133">Transmembrane helix</keyword>
<evidence type="ECO:0000256" key="6">
    <source>
        <dbReference type="ARBA" id="ARBA00023136"/>
    </source>
</evidence>
<name>A0AAJ3YZ91_9BACI</name>
<evidence type="ECO:0000256" key="3">
    <source>
        <dbReference type="ARBA" id="ARBA00022692"/>
    </source>
</evidence>
<evidence type="ECO:0000256" key="7">
    <source>
        <dbReference type="PROSITE-ProRule" id="PRU00339"/>
    </source>
</evidence>
<dbReference type="PANTHER" id="PTHR43731:SF14">
    <property type="entry name" value="PRESENILIN-ASSOCIATED RHOMBOID-LIKE PROTEIN, MITOCHONDRIAL"/>
    <property type="match status" value="1"/>
</dbReference>
<feature type="transmembrane region" description="Helical" evidence="8">
    <location>
        <begin position="234"/>
        <end position="257"/>
    </location>
</feature>
<keyword evidence="3 8" id="KW-0812">Transmembrane</keyword>
<dbReference type="EMBL" id="CP035232">
    <property type="protein sequence ID" value="QAT66049.1"/>
    <property type="molecule type" value="Genomic_DNA"/>
</dbReference>
<reference evidence="10 11" key="1">
    <citation type="submission" date="2019-01" db="EMBL/GenBank/DDBJ databases">
        <title>Genome sequence of Bacillus glycinifermentans SRCM103574.</title>
        <authorList>
            <person name="Kong H.-J."/>
            <person name="Jeong S.-Y."/>
            <person name="Jeong D.-Y."/>
        </authorList>
    </citation>
    <scope>NUCLEOTIDE SEQUENCE [LARGE SCALE GENOMIC DNA]</scope>
    <source>
        <strain evidence="10 11">SRCM103574</strain>
    </source>
</reference>
<dbReference type="InterPro" id="IPR011990">
    <property type="entry name" value="TPR-like_helical_dom_sf"/>
</dbReference>
<comment type="similarity">
    <text evidence="2">Belongs to the peptidase S54 family.</text>
</comment>
<accession>A0AAJ3YZ91</accession>
<dbReference type="SUPFAM" id="SSF144091">
    <property type="entry name" value="Rhomboid-like"/>
    <property type="match status" value="1"/>
</dbReference>
<protein>
    <submittedName>
        <fullName evidence="10">Rhomboid family intramembrane serine protease</fullName>
    </submittedName>
</protein>
<dbReference type="InterPro" id="IPR019734">
    <property type="entry name" value="TPR_rpt"/>
</dbReference>
<dbReference type="InterPro" id="IPR050925">
    <property type="entry name" value="Rhomboid_protease_S54"/>
</dbReference>
<evidence type="ECO:0000256" key="2">
    <source>
        <dbReference type="ARBA" id="ARBA00009045"/>
    </source>
</evidence>
<feature type="transmembrane region" description="Helical" evidence="8">
    <location>
        <begin position="290"/>
        <end position="308"/>
    </location>
</feature>
<feature type="transmembrane region" description="Helical" evidence="8">
    <location>
        <begin position="180"/>
        <end position="199"/>
    </location>
</feature>
<dbReference type="GO" id="GO:0006508">
    <property type="term" value="P:proteolysis"/>
    <property type="evidence" value="ECO:0007669"/>
    <property type="project" value="UniProtKB-KW"/>
</dbReference>
<evidence type="ECO:0000256" key="1">
    <source>
        <dbReference type="ARBA" id="ARBA00004141"/>
    </source>
</evidence>
<dbReference type="GeneID" id="82853946"/>
<keyword evidence="10" id="KW-0645">Protease</keyword>
<dbReference type="InterPro" id="IPR035952">
    <property type="entry name" value="Rhomboid-like_sf"/>
</dbReference>
<evidence type="ECO:0000313" key="10">
    <source>
        <dbReference type="EMBL" id="QAT66049.1"/>
    </source>
</evidence>
<dbReference type="RefSeq" id="WP_046129989.1">
    <property type="nucleotide sequence ID" value="NZ_CP035232.1"/>
</dbReference>
<dbReference type="Pfam" id="PF01694">
    <property type="entry name" value="Rhomboid"/>
    <property type="match status" value="1"/>
</dbReference>
<comment type="subcellular location">
    <subcellularLocation>
        <location evidence="1">Membrane</location>
        <topology evidence="1">Multi-pass membrane protein</topology>
    </subcellularLocation>
</comment>
<dbReference type="SUPFAM" id="SSF48452">
    <property type="entry name" value="TPR-like"/>
    <property type="match status" value="1"/>
</dbReference>
<feature type="transmembrane region" description="Helical" evidence="8">
    <location>
        <begin position="342"/>
        <end position="358"/>
    </location>
</feature>
<evidence type="ECO:0000256" key="4">
    <source>
        <dbReference type="ARBA" id="ARBA00022801"/>
    </source>
</evidence>
<dbReference type="Proteomes" id="UP000288675">
    <property type="component" value="Chromosome"/>
</dbReference>
<dbReference type="PROSITE" id="PS50005">
    <property type="entry name" value="TPR"/>
    <property type="match status" value="1"/>
</dbReference>
<dbReference type="Gene3D" id="1.20.1540.10">
    <property type="entry name" value="Rhomboid-like"/>
    <property type="match status" value="1"/>
</dbReference>
<sequence>MYSFDYMYWNFIKHLVERDYELVQAPASFGEAWLEAGGSAPYDLIRIYRQDIDFRHELVRDLESLAERTERLRAASGRRKLSVLTVYLSQQAPVDEWEDVVSHSIEGKRVSIAPIFIDEASIEEGLKKIAVALHIHTGGWTEDIKDATYEEAEKIRVEVLEAAKRREEERKREAALFERGTPIVTWFFAGLQVIMFLLLEISGGSQNTETLIRFGAKENSLILAGEWWRLLTPIVLHIGLVHLLFNTFALLSVGAAAERVYGSFRFLAIYLTAGIFGSIGSFLFSPYPSAGASGAIFGCLGALLFLAFSNRKAFLKTIGTNIIVIIILNLGLGFAVSNIDNAGHIGGLIGGLLSAMAVGLPGKRNAGQRVIGWVSVLVIGGGALYWGFHSAPVQESALLYNAWKWYEEGEYEKVRNALQEAGGREDTSSDILKVLAISEIQLGEYGTAEKRLAALVKKDPSDHASFYYIAVLHAKKGELKKAEQSVEQALKEKPDEEMYQTLKNEIKNELDK</sequence>
<dbReference type="GO" id="GO:0016020">
    <property type="term" value="C:membrane"/>
    <property type="evidence" value="ECO:0007669"/>
    <property type="project" value="UniProtKB-SubCell"/>
</dbReference>
<evidence type="ECO:0000313" key="11">
    <source>
        <dbReference type="Proteomes" id="UP000288675"/>
    </source>
</evidence>
<dbReference type="GO" id="GO:0004252">
    <property type="term" value="F:serine-type endopeptidase activity"/>
    <property type="evidence" value="ECO:0007669"/>
    <property type="project" value="InterPro"/>
</dbReference>
<evidence type="ECO:0000256" key="5">
    <source>
        <dbReference type="ARBA" id="ARBA00022989"/>
    </source>
</evidence>
<gene>
    <name evidence="10" type="ORF">EQZ20_14825</name>
</gene>
<feature type="transmembrane region" description="Helical" evidence="8">
    <location>
        <begin position="315"/>
        <end position="336"/>
    </location>
</feature>
<evidence type="ECO:0000259" key="9">
    <source>
        <dbReference type="Pfam" id="PF01694"/>
    </source>
</evidence>
<dbReference type="KEGG" id="bgy:BGLY_2940"/>
<dbReference type="AlphaFoldDB" id="A0AAJ3YZ91"/>
<keyword evidence="6 8" id="KW-0472">Membrane</keyword>
<keyword evidence="4" id="KW-0378">Hydrolase</keyword>
<feature type="repeat" description="TPR" evidence="7">
    <location>
        <begin position="463"/>
        <end position="496"/>
    </location>
</feature>
<feature type="domain" description="Peptidase S54 rhomboid" evidence="9">
    <location>
        <begin position="225"/>
        <end position="357"/>
    </location>
</feature>
<dbReference type="InterPro" id="IPR022764">
    <property type="entry name" value="Peptidase_S54_rhomboid_dom"/>
</dbReference>
<proteinExistence type="inferred from homology"/>
<dbReference type="SMART" id="SM00028">
    <property type="entry name" value="TPR"/>
    <property type="match status" value="2"/>
</dbReference>
<feature type="transmembrane region" description="Helical" evidence="8">
    <location>
        <begin position="264"/>
        <end position="284"/>
    </location>
</feature>
<organism evidence="10 11">
    <name type="scientific">Bacillus glycinifermentans</name>
    <dbReference type="NCBI Taxonomy" id="1664069"/>
    <lineage>
        <taxon>Bacteria</taxon>
        <taxon>Bacillati</taxon>
        <taxon>Bacillota</taxon>
        <taxon>Bacilli</taxon>
        <taxon>Bacillales</taxon>
        <taxon>Bacillaceae</taxon>
        <taxon>Bacillus</taxon>
    </lineage>
</organism>
<dbReference type="Gene3D" id="1.25.40.10">
    <property type="entry name" value="Tetratricopeptide repeat domain"/>
    <property type="match status" value="1"/>
</dbReference>
<dbReference type="PANTHER" id="PTHR43731">
    <property type="entry name" value="RHOMBOID PROTEASE"/>
    <property type="match status" value="1"/>
</dbReference>
<dbReference type="Pfam" id="PF13432">
    <property type="entry name" value="TPR_16"/>
    <property type="match status" value="1"/>
</dbReference>
<evidence type="ECO:0000256" key="8">
    <source>
        <dbReference type="SAM" id="Phobius"/>
    </source>
</evidence>